<dbReference type="AlphaFoldDB" id="A0AAD9JMK1"/>
<sequence length="438" mass="50318">MALALRVSVVIKKCDISFQLSRILVTSNRHASKARPAKMWKKMTREERYMKKLCEGLNQPKRKWTGKDAYLQKLSFIASDDRSRITVSPGMVRRANQLSAVIHENIFYSFCYEDICPDLLRYNLEISKVKVTPDLNNLNVYWTATGNKETDEEIEQLLKASRGKLRSALTKKRIMNRMPPIQFIKDIKTSYAKHVDDLLERADMGTDHFHGDAASQLKSPQMVDLATYKSRTSSPEAAFQRLNQKFQNAEYTLRDGPGAKLVVMGGADFGASSSLYCDRERIPKDVGPAGDPAADQNVDEASSYSTQDGGLNLKLRNDIYDLDHSILLMQVLHMKKRLMERGHVPETETSRRKSLLPLKSRQLDSDSLDSKRIHKLLKESMRKSKPKLCHLNDVPLREDWQKEQLKLRSDERDEDVSQEDDEYDSDGVLDEFDYRNEH</sequence>
<protein>
    <recommendedName>
        <fullName evidence="4">Ribosome-binding factor A, mitochondrial</fullName>
    </recommendedName>
</protein>
<dbReference type="InterPro" id="IPR039212">
    <property type="entry name" value="RBFA_mitochondrial"/>
</dbReference>
<evidence type="ECO:0000256" key="1">
    <source>
        <dbReference type="SAM" id="MobiDB-lite"/>
    </source>
</evidence>
<dbReference type="InterPro" id="IPR000238">
    <property type="entry name" value="RbfA"/>
</dbReference>
<dbReference type="PANTHER" id="PTHR14725">
    <property type="entry name" value="RIBOSOME-BINDING FACTOR A, MITOCHONDRIAL-RELATED"/>
    <property type="match status" value="1"/>
</dbReference>
<dbReference type="InterPro" id="IPR023799">
    <property type="entry name" value="RbfA_dom_sf"/>
</dbReference>
<evidence type="ECO:0000313" key="3">
    <source>
        <dbReference type="Proteomes" id="UP001208570"/>
    </source>
</evidence>
<dbReference type="SUPFAM" id="SSF89919">
    <property type="entry name" value="Ribosome-binding factor A, RbfA"/>
    <property type="match status" value="1"/>
</dbReference>
<proteinExistence type="predicted"/>
<dbReference type="Pfam" id="PF02033">
    <property type="entry name" value="RBFA"/>
    <property type="match status" value="1"/>
</dbReference>
<gene>
    <name evidence="2" type="ORF">LSH36_239g00046</name>
</gene>
<dbReference type="Gene3D" id="3.30.300.20">
    <property type="match status" value="1"/>
</dbReference>
<feature type="region of interest" description="Disordered" evidence="1">
    <location>
        <begin position="284"/>
        <end position="307"/>
    </location>
</feature>
<reference evidence="2" key="1">
    <citation type="journal article" date="2023" name="Mol. Biol. Evol.">
        <title>Third-Generation Sequencing Reveals the Adaptive Role of the Epigenome in Three Deep-Sea Polychaetes.</title>
        <authorList>
            <person name="Perez M."/>
            <person name="Aroh O."/>
            <person name="Sun Y."/>
            <person name="Lan Y."/>
            <person name="Juniper S.K."/>
            <person name="Young C.R."/>
            <person name="Angers B."/>
            <person name="Qian P.Y."/>
        </authorList>
    </citation>
    <scope>NUCLEOTIDE SEQUENCE</scope>
    <source>
        <strain evidence="2">P08H-3</strain>
    </source>
</reference>
<feature type="region of interest" description="Disordered" evidence="1">
    <location>
        <begin position="342"/>
        <end position="363"/>
    </location>
</feature>
<organism evidence="2 3">
    <name type="scientific">Paralvinella palmiformis</name>
    <dbReference type="NCBI Taxonomy" id="53620"/>
    <lineage>
        <taxon>Eukaryota</taxon>
        <taxon>Metazoa</taxon>
        <taxon>Spiralia</taxon>
        <taxon>Lophotrochozoa</taxon>
        <taxon>Annelida</taxon>
        <taxon>Polychaeta</taxon>
        <taxon>Sedentaria</taxon>
        <taxon>Canalipalpata</taxon>
        <taxon>Terebellida</taxon>
        <taxon>Terebelliformia</taxon>
        <taxon>Alvinellidae</taxon>
        <taxon>Paralvinella</taxon>
    </lineage>
</organism>
<evidence type="ECO:0000313" key="2">
    <source>
        <dbReference type="EMBL" id="KAK2155462.1"/>
    </source>
</evidence>
<dbReference type="GO" id="GO:0006364">
    <property type="term" value="P:rRNA processing"/>
    <property type="evidence" value="ECO:0007669"/>
    <property type="project" value="InterPro"/>
</dbReference>
<feature type="compositionally biased region" description="Acidic residues" evidence="1">
    <location>
        <begin position="412"/>
        <end position="431"/>
    </location>
</feature>
<dbReference type="PANTHER" id="PTHR14725:SF0">
    <property type="entry name" value="RIBOSOME-BINDING FACTOR A, MITOCHONDRIAL-RELATED"/>
    <property type="match status" value="1"/>
</dbReference>
<dbReference type="Proteomes" id="UP001208570">
    <property type="component" value="Unassembled WGS sequence"/>
</dbReference>
<name>A0AAD9JMK1_9ANNE</name>
<keyword evidence="3" id="KW-1185">Reference proteome</keyword>
<dbReference type="EMBL" id="JAODUP010000239">
    <property type="protein sequence ID" value="KAK2155462.1"/>
    <property type="molecule type" value="Genomic_DNA"/>
</dbReference>
<accession>A0AAD9JMK1</accession>
<comment type="caution">
    <text evidence="2">The sequence shown here is derived from an EMBL/GenBank/DDBJ whole genome shotgun (WGS) entry which is preliminary data.</text>
</comment>
<feature type="region of interest" description="Disordered" evidence="1">
    <location>
        <begin position="407"/>
        <end position="438"/>
    </location>
</feature>
<evidence type="ECO:0008006" key="4">
    <source>
        <dbReference type="Google" id="ProtNLM"/>
    </source>
</evidence>
<dbReference type="InterPro" id="IPR015946">
    <property type="entry name" value="KH_dom-like_a/b"/>
</dbReference>
<feature type="compositionally biased region" description="Basic and acidic residues" evidence="1">
    <location>
        <begin position="342"/>
        <end position="351"/>
    </location>
</feature>